<evidence type="ECO:0000256" key="3">
    <source>
        <dbReference type="ARBA" id="ARBA00022763"/>
    </source>
</evidence>
<keyword evidence="6 7" id="KW-0234">DNA repair</keyword>
<dbReference type="Gene3D" id="3.40.50.300">
    <property type="entry name" value="P-loop containing nucleotide triphosphate hydrolases"/>
    <property type="match status" value="1"/>
</dbReference>
<dbReference type="PROSITE" id="PS00486">
    <property type="entry name" value="DNA_MISMATCH_REPAIR_2"/>
    <property type="match status" value="1"/>
</dbReference>
<feature type="domain" description="DNA mismatch repair proteins mutS family" evidence="9">
    <location>
        <begin position="948"/>
        <end position="964"/>
    </location>
</feature>
<dbReference type="SMART" id="SM00534">
    <property type="entry name" value="MUTSac"/>
    <property type="match status" value="1"/>
</dbReference>
<evidence type="ECO:0000256" key="1">
    <source>
        <dbReference type="ARBA" id="ARBA00006271"/>
    </source>
</evidence>
<dbReference type="STRING" id="1296120.A0A1B9GYM0"/>
<name>A0A1B9GYM0_9TREE</name>
<dbReference type="AlphaFoldDB" id="A0A1B9GYM0"/>
<dbReference type="EMBL" id="KI669496">
    <property type="protein sequence ID" value="OCF36113.1"/>
    <property type="molecule type" value="Genomic_DNA"/>
</dbReference>
<dbReference type="SUPFAM" id="SSF53150">
    <property type="entry name" value="DNA repair protein MutS, domain II"/>
    <property type="match status" value="1"/>
</dbReference>
<evidence type="ECO:0000256" key="6">
    <source>
        <dbReference type="ARBA" id="ARBA00023204"/>
    </source>
</evidence>
<reference evidence="11" key="2">
    <citation type="submission" date="2013-12" db="EMBL/GenBank/DDBJ databases">
        <title>Evolution of pathogenesis and genome organization in the Tremellales.</title>
        <authorList>
            <person name="Cuomo C."/>
            <person name="Litvintseva A."/>
            <person name="Heitman J."/>
            <person name="Chen Y."/>
            <person name="Sun S."/>
            <person name="Springer D."/>
            <person name="Dromer F."/>
            <person name="Young S."/>
            <person name="Zeng Q."/>
            <person name="Chapman S."/>
            <person name="Gujja S."/>
            <person name="Saif S."/>
            <person name="Birren B."/>
        </authorList>
    </citation>
    <scope>NUCLEOTIDE SEQUENCE [LARGE SCALE GENOMIC DNA]</scope>
    <source>
        <strain evidence="11">BCC8398</strain>
    </source>
</reference>
<dbReference type="Gene3D" id="3.30.420.110">
    <property type="entry name" value="MutS, connector domain"/>
    <property type="match status" value="1"/>
</dbReference>
<dbReference type="OrthoDB" id="2534523at2759"/>
<dbReference type="Pfam" id="PF00488">
    <property type="entry name" value="MutS_V"/>
    <property type="match status" value="1"/>
</dbReference>
<feature type="compositionally biased region" description="Polar residues" evidence="8">
    <location>
        <begin position="73"/>
        <end position="82"/>
    </location>
</feature>
<dbReference type="GO" id="GO:0005739">
    <property type="term" value="C:mitochondrion"/>
    <property type="evidence" value="ECO:0007669"/>
    <property type="project" value="UniProtKB-ARBA"/>
</dbReference>
<dbReference type="FunFam" id="3.40.50.300:FF:001238">
    <property type="entry name" value="DNA mismatch repair protein"/>
    <property type="match status" value="1"/>
</dbReference>
<dbReference type="GO" id="GO:0043504">
    <property type="term" value="P:mitochondrial DNA repair"/>
    <property type="evidence" value="ECO:0007669"/>
    <property type="project" value="TreeGrafter"/>
</dbReference>
<evidence type="ECO:0000313" key="10">
    <source>
        <dbReference type="EMBL" id="OCF36113.1"/>
    </source>
</evidence>
<dbReference type="InterPro" id="IPR007695">
    <property type="entry name" value="DNA_mismatch_repair_MutS-lik_N"/>
</dbReference>
<dbReference type="InterPro" id="IPR036678">
    <property type="entry name" value="MutS_con_dom_sf"/>
</dbReference>
<evidence type="ECO:0000256" key="2">
    <source>
        <dbReference type="ARBA" id="ARBA00022741"/>
    </source>
</evidence>
<feature type="region of interest" description="Disordered" evidence="8">
    <location>
        <begin position="40"/>
        <end position="94"/>
    </location>
</feature>
<keyword evidence="2 7" id="KW-0547">Nucleotide-binding</keyword>
<accession>A0A1B9GYM0</accession>
<dbReference type="SUPFAM" id="SSF55271">
    <property type="entry name" value="DNA repair protein MutS, domain I"/>
    <property type="match status" value="1"/>
</dbReference>
<dbReference type="Proteomes" id="UP000092666">
    <property type="component" value="Unassembled WGS sequence"/>
</dbReference>
<gene>
    <name evidence="10" type="ORF">I316_01985</name>
</gene>
<dbReference type="Gene3D" id="3.40.1170.10">
    <property type="entry name" value="DNA repair protein MutS, domain I"/>
    <property type="match status" value="1"/>
</dbReference>
<dbReference type="Pfam" id="PF01624">
    <property type="entry name" value="MutS_I"/>
    <property type="match status" value="1"/>
</dbReference>
<evidence type="ECO:0000256" key="5">
    <source>
        <dbReference type="ARBA" id="ARBA00023125"/>
    </source>
</evidence>
<protein>
    <recommendedName>
        <fullName evidence="7">DNA mismatch repair protein</fullName>
    </recommendedName>
</protein>
<dbReference type="SUPFAM" id="SSF52540">
    <property type="entry name" value="P-loop containing nucleoside triphosphate hydrolases"/>
    <property type="match status" value="1"/>
</dbReference>
<comment type="function">
    <text evidence="7">Component of the post-replicative DNA mismatch repair system (MMR).</text>
</comment>
<dbReference type="GO" id="GO:0005634">
    <property type="term" value="C:nucleus"/>
    <property type="evidence" value="ECO:0007669"/>
    <property type="project" value="TreeGrafter"/>
</dbReference>
<dbReference type="GO" id="GO:0030983">
    <property type="term" value="F:mismatched DNA binding"/>
    <property type="evidence" value="ECO:0007669"/>
    <property type="project" value="UniProtKB-UniRule"/>
</dbReference>
<dbReference type="InterPro" id="IPR000432">
    <property type="entry name" value="DNA_mismatch_repair_MutS_C"/>
</dbReference>
<reference evidence="10 11" key="1">
    <citation type="submission" date="2013-07" db="EMBL/GenBank/DDBJ databases">
        <title>The Genome Sequence of Cryptococcus heveanensis BCC8398.</title>
        <authorList>
            <consortium name="The Broad Institute Genome Sequencing Platform"/>
            <person name="Cuomo C."/>
            <person name="Litvintseva A."/>
            <person name="Chen Y."/>
            <person name="Heitman J."/>
            <person name="Sun S."/>
            <person name="Springer D."/>
            <person name="Dromer F."/>
            <person name="Young S.K."/>
            <person name="Zeng Q."/>
            <person name="Gargeya S."/>
            <person name="Fitzgerald M."/>
            <person name="Abouelleil A."/>
            <person name="Alvarado L."/>
            <person name="Berlin A.M."/>
            <person name="Chapman S.B."/>
            <person name="Dewar J."/>
            <person name="Goldberg J."/>
            <person name="Griggs A."/>
            <person name="Gujja S."/>
            <person name="Hansen M."/>
            <person name="Howarth C."/>
            <person name="Imamovic A."/>
            <person name="Larimer J."/>
            <person name="McCowan C."/>
            <person name="Murphy C."/>
            <person name="Pearson M."/>
            <person name="Priest M."/>
            <person name="Roberts A."/>
            <person name="Saif S."/>
            <person name="Shea T."/>
            <person name="Sykes S."/>
            <person name="Wortman J."/>
            <person name="Nusbaum C."/>
            <person name="Birren B."/>
        </authorList>
    </citation>
    <scope>NUCLEOTIDE SEQUENCE [LARGE SCALE GENOMIC DNA]</scope>
    <source>
        <strain evidence="10 11">BCC8398</strain>
    </source>
</reference>
<dbReference type="Pfam" id="PF05188">
    <property type="entry name" value="MutS_II"/>
    <property type="match status" value="1"/>
</dbReference>
<dbReference type="CDD" id="cd14686">
    <property type="entry name" value="bZIP"/>
    <property type="match status" value="1"/>
</dbReference>
<dbReference type="InterPro" id="IPR027417">
    <property type="entry name" value="P-loop_NTPase"/>
</dbReference>
<dbReference type="InterPro" id="IPR007860">
    <property type="entry name" value="DNA_mmatch_repair_MutS_con_dom"/>
</dbReference>
<dbReference type="InterPro" id="IPR007696">
    <property type="entry name" value="DNA_mismatch_repair_MutS_core"/>
</dbReference>
<dbReference type="InterPro" id="IPR016151">
    <property type="entry name" value="DNA_mismatch_repair_MutS_N"/>
</dbReference>
<feature type="compositionally biased region" description="Basic and acidic residues" evidence="8">
    <location>
        <begin position="653"/>
        <end position="668"/>
    </location>
</feature>
<evidence type="ECO:0000259" key="9">
    <source>
        <dbReference type="PROSITE" id="PS00486"/>
    </source>
</evidence>
<keyword evidence="3 7" id="KW-0227">DNA damage</keyword>
<keyword evidence="11" id="KW-1185">Reference proteome</keyword>
<sequence length="1090" mass="120294">MASPIVRLLAPSTVRPRAIRRISTSPLRCAPSGKITKLSSSLLPKTKLGPDGNPVQPLPAWTDQGVSADNRPSAANNNTANSRPKRGRKLSSVGSDAVASAQPIASGLIPFKAKHDVGEYSLSPDEEADEISKAIEANVIPDSPLAREIYANWLRFPDCILLTRVGKFYESYYEPARELSAILNVKLASKRYSEGREYPFAGFPVAALDKYLKILVQDLGHTVVLVEEYDEEGSIATVGKKLTAPVGQKERKVFRVVTPGTMIDEGWLNGEESRYLLSIAIGNTVESAMDDEGESTLTLSLAYTDPSTGEFFTKETTLSQMEDELARIAPREVVLDRSLRSEWLSSSTAQAEPVEASRISSLFNLLQVLGVHVSFADPIRPPTLWGTADPPEETGSPFDTAEGTATSLLRHHLQYALRESTPTLYQPSQQSNTDQMQIDAATLQALEIRHALRPGGLVAIGERQHASPLSSRGTLLSVISKTVTQSGHRLLIRTLTAPSTSLAIINSRLSLVHSFVDCEELREELRDSLRSISDVMRSIQRFKSQRGDGRDIWDVGRWIRSVQRILARIDEELRYEESLGLTNSTGSEGIERLRQLIEGFESLEPLAETIERSIDEVAVMHGLGSDETEEELEGLAAAGEAMEAGTSDNKTIPAKESRETKKERDERLKQEREERQWWIYPSFSKELQSLHDELDSLQAQKQKLQIDLIKRFGTPSLTLCKGMRYGYHIQMSKSDGVKVTKARSLESIGATSGKTAYFAFGQWSALGAQTEVAIETLSIAQRRASRELRNIIIDQAEAIRKNADLVDEIDLALSFAQNAVEMGWVRPELDDSTNLHIVDGRHPSIETSLLHASRTFTPNSTSMDTTSHLHIITGPNQGGKSTLLRQTAVITILAQSGSFVPASYAKLGIVDKVFSRVGARDDLWRDRSTFMLEMVETAAILKHATNRSLVIMDEIGRGTTLQAGVSIAYATLDHILRHVKCRTLFATHYHELGRMLGCESDRVSETTAGRIAENDSFKNGREGVSFWCTDVDEVDGAFSYSYKLRPGINHDSHAIKAARLAGMPETFLVTAEKTLSNLQQTGRFDPPPES</sequence>
<dbReference type="GO" id="GO:0140664">
    <property type="term" value="F:ATP-dependent DNA damage sensor activity"/>
    <property type="evidence" value="ECO:0007669"/>
    <property type="project" value="InterPro"/>
</dbReference>
<dbReference type="SMART" id="SM00533">
    <property type="entry name" value="MUTSd"/>
    <property type="match status" value="1"/>
</dbReference>
<dbReference type="Pfam" id="PF05192">
    <property type="entry name" value="MutS_III"/>
    <property type="match status" value="1"/>
</dbReference>
<dbReference type="Gene3D" id="1.10.1420.10">
    <property type="match status" value="3"/>
</dbReference>
<dbReference type="PANTHER" id="PTHR11361">
    <property type="entry name" value="DNA MISMATCH REPAIR PROTEIN MUTS FAMILY MEMBER"/>
    <property type="match status" value="1"/>
</dbReference>
<proteinExistence type="inferred from homology"/>
<keyword evidence="4 7" id="KW-0067">ATP-binding</keyword>
<dbReference type="PIRSF" id="PIRSF037677">
    <property type="entry name" value="DNA_mis_repair_Msh6"/>
    <property type="match status" value="1"/>
</dbReference>
<dbReference type="InterPro" id="IPR017261">
    <property type="entry name" value="DNA_mismatch_repair_MutS/MSH"/>
</dbReference>
<organism evidence="10 11">
    <name type="scientific">Kwoniella heveanensis BCC8398</name>
    <dbReference type="NCBI Taxonomy" id="1296120"/>
    <lineage>
        <taxon>Eukaryota</taxon>
        <taxon>Fungi</taxon>
        <taxon>Dikarya</taxon>
        <taxon>Basidiomycota</taxon>
        <taxon>Agaricomycotina</taxon>
        <taxon>Tremellomycetes</taxon>
        <taxon>Tremellales</taxon>
        <taxon>Cryptococcaceae</taxon>
        <taxon>Kwoniella</taxon>
    </lineage>
</organism>
<dbReference type="InterPro" id="IPR036187">
    <property type="entry name" value="DNA_mismatch_repair_MutS_sf"/>
</dbReference>
<evidence type="ECO:0000256" key="7">
    <source>
        <dbReference type="PIRNR" id="PIRNR037677"/>
    </source>
</evidence>
<dbReference type="InterPro" id="IPR045076">
    <property type="entry name" value="MutS"/>
</dbReference>
<feature type="region of interest" description="Disordered" evidence="8">
    <location>
        <begin position="639"/>
        <end position="668"/>
    </location>
</feature>
<evidence type="ECO:0000313" key="11">
    <source>
        <dbReference type="Proteomes" id="UP000092666"/>
    </source>
</evidence>
<dbReference type="GO" id="GO:0005524">
    <property type="term" value="F:ATP binding"/>
    <property type="evidence" value="ECO:0007669"/>
    <property type="project" value="UniProtKB-UniRule"/>
</dbReference>
<keyword evidence="5 7" id="KW-0238">DNA-binding</keyword>
<dbReference type="GO" id="GO:0006298">
    <property type="term" value="P:mismatch repair"/>
    <property type="evidence" value="ECO:0007669"/>
    <property type="project" value="InterPro"/>
</dbReference>
<evidence type="ECO:0000256" key="8">
    <source>
        <dbReference type="SAM" id="MobiDB-lite"/>
    </source>
</evidence>
<dbReference type="PANTHER" id="PTHR11361:SF34">
    <property type="entry name" value="DNA MISMATCH REPAIR PROTEIN MSH1, MITOCHONDRIAL"/>
    <property type="match status" value="1"/>
</dbReference>
<comment type="similarity">
    <text evidence="1 7">Belongs to the DNA mismatch repair MutS family.</text>
</comment>
<evidence type="ECO:0000256" key="4">
    <source>
        <dbReference type="ARBA" id="ARBA00022840"/>
    </source>
</evidence>
<dbReference type="SUPFAM" id="SSF48334">
    <property type="entry name" value="DNA repair protein MutS, domain III"/>
    <property type="match status" value="1"/>
</dbReference>